<evidence type="ECO:0000313" key="2">
    <source>
        <dbReference type="EMBL" id="KAH8020526.1"/>
    </source>
</evidence>
<accession>A0A9J6DF25</accession>
<name>A0A9J6DF25_RHIMP</name>
<reference evidence="2" key="2">
    <citation type="submission" date="2021-09" db="EMBL/GenBank/DDBJ databases">
        <authorList>
            <person name="Jia N."/>
            <person name="Wang J."/>
            <person name="Shi W."/>
            <person name="Du L."/>
            <person name="Sun Y."/>
            <person name="Zhan W."/>
            <person name="Jiang J."/>
            <person name="Wang Q."/>
            <person name="Zhang B."/>
            <person name="Ji P."/>
            <person name="Sakyi L.B."/>
            <person name="Cui X."/>
            <person name="Yuan T."/>
            <person name="Jiang B."/>
            <person name="Yang W."/>
            <person name="Lam T.T.-Y."/>
            <person name="Chang Q."/>
            <person name="Ding S."/>
            <person name="Wang X."/>
            <person name="Zhu J."/>
            <person name="Ruan X."/>
            <person name="Zhao L."/>
            <person name="Wei J."/>
            <person name="Que T."/>
            <person name="Du C."/>
            <person name="Cheng J."/>
            <person name="Dai P."/>
            <person name="Han X."/>
            <person name="Huang E."/>
            <person name="Gao Y."/>
            <person name="Liu J."/>
            <person name="Shao H."/>
            <person name="Ye R."/>
            <person name="Li L."/>
            <person name="Wei W."/>
            <person name="Wang X."/>
            <person name="Wang C."/>
            <person name="Huo Q."/>
            <person name="Li W."/>
            <person name="Guo W."/>
            <person name="Chen H."/>
            <person name="Chen S."/>
            <person name="Zhou L."/>
            <person name="Zhou L."/>
            <person name="Ni X."/>
            <person name="Tian J."/>
            <person name="Zhou Y."/>
            <person name="Sheng Y."/>
            <person name="Liu T."/>
            <person name="Pan Y."/>
            <person name="Xia L."/>
            <person name="Li J."/>
            <person name="Zhao F."/>
            <person name="Cao W."/>
        </authorList>
    </citation>
    <scope>NUCLEOTIDE SEQUENCE</scope>
    <source>
        <strain evidence="2">Rmic-2018</strain>
        <tissue evidence="2">Larvae</tissue>
    </source>
</reference>
<sequence length="242" mass="26474">MLTIHEGVVLGRPGPQGSGLGPLVLPPYFGTLKGSPKSKTRCVRTQISHCMLLRPDLHRVRDAPRIIYARAGAIRPAARHTLFRAVTAGTEADSGRRGKSRREKISEEEERAKLSPAASTTLHVFNEMACRTAEHVCALHDAAAHTVPRYTRIYGLRAQLQIATQCTELCTQPSVSNALPVLLLLLPTLVYVCNAMTISAPDFCGHVRRAAGAWNPFVSFDDCRCTYIGGVRRALCDEASRM</sequence>
<dbReference type="EMBL" id="JABSTU010000009">
    <property type="protein sequence ID" value="KAH8020526.1"/>
    <property type="molecule type" value="Genomic_DNA"/>
</dbReference>
<evidence type="ECO:0000256" key="1">
    <source>
        <dbReference type="SAM" id="MobiDB-lite"/>
    </source>
</evidence>
<comment type="caution">
    <text evidence="2">The sequence shown here is derived from an EMBL/GenBank/DDBJ whole genome shotgun (WGS) entry which is preliminary data.</text>
</comment>
<evidence type="ECO:0000313" key="3">
    <source>
        <dbReference type="Proteomes" id="UP000821866"/>
    </source>
</evidence>
<dbReference type="AlphaFoldDB" id="A0A9J6DF25"/>
<gene>
    <name evidence="2" type="ORF">HPB51_002475</name>
</gene>
<proteinExistence type="predicted"/>
<dbReference type="Proteomes" id="UP000821866">
    <property type="component" value="Chromosome 7"/>
</dbReference>
<reference evidence="2" key="1">
    <citation type="journal article" date="2020" name="Cell">
        <title>Large-Scale Comparative Analyses of Tick Genomes Elucidate Their Genetic Diversity and Vector Capacities.</title>
        <authorList>
            <consortium name="Tick Genome and Microbiome Consortium (TIGMIC)"/>
            <person name="Jia N."/>
            <person name="Wang J."/>
            <person name="Shi W."/>
            <person name="Du L."/>
            <person name="Sun Y."/>
            <person name="Zhan W."/>
            <person name="Jiang J.F."/>
            <person name="Wang Q."/>
            <person name="Zhang B."/>
            <person name="Ji P."/>
            <person name="Bell-Sakyi L."/>
            <person name="Cui X.M."/>
            <person name="Yuan T.T."/>
            <person name="Jiang B.G."/>
            <person name="Yang W.F."/>
            <person name="Lam T.T."/>
            <person name="Chang Q.C."/>
            <person name="Ding S.J."/>
            <person name="Wang X.J."/>
            <person name="Zhu J.G."/>
            <person name="Ruan X.D."/>
            <person name="Zhao L."/>
            <person name="Wei J.T."/>
            <person name="Ye R.Z."/>
            <person name="Que T.C."/>
            <person name="Du C.H."/>
            <person name="Zhou Y.H."/>
            <person name="Cheng J.X."/>
            <person name="Dai P.F."/>
            <person name="Guo W.B."/>
            <person name="Han X.H."/>
            <person name="Huang E.J."/>
            <person name="Li L.F."/>
            <person name="Wei W."/>
            <person name="Gao Y.C."/>
            <person name="Liu J.Z."/>
            <person name="Shao H.Z."/>
            <person name="Wang X."/>
            <person name="Wang C.C."/>
            <person name="Yang T.C."/>
            <person name="Huo Q.B."/>
            <person name="Li W."/>
            <person name="Chen H.Y."/>
            <person name="Chen S.E."/>
            <person name="Zhou L.G."/>
            <person name="Ni X.B."/>
            <person name="Tian J.H."/>
            <person name="Sheng Y."/>
            <person name="Liu T."/>
            <person name="Pan Y.S."/>
            <person name="Xia L.Y."/>
            <person name="Li J."/>
            <person name="Zhao F."/>
            <person name="Cao W.C."/>
        </authorList>
    </citation>
    <scope>NUCLEOTIDE SEQUENCE</scope>
    <source>
        <strain evidence="2">Rmic-2018</strain>
    </source>
</reference>
<protein>
    <submittedName>
        <fullName evidence="2">Uncharacterized protein</fullName>
    </submittedName>
</protein>
<organism evidence="2 3">
    <name type="scientific">Rhipicephalus microplus</name>
    <name type="common">Cattle tick</name>
    <name type="synonym">Boophilus microplus</name>
    <dbReference type="NCBI Taxonomy" id="6941"/>
    <lineage>
        <taxon>Eukaryota</taxon>
        <taxon>Metazoa</taxon>
        <taxon>Ecdysozoa</taxon>
        <taxon>Arthropoda</taxon>
        <taxon>Chelicerata</taxon>
        <taxon>Arachnida</taxon>
        <taxon>Acari</taxon>
        <taxon>Parasitiformes</taxon>
        <taxon>Ixodida</taxon>
        <taxon>Ixodoidea</taxon>
        <taxon>Ixodidae</taxon>
        <taxon>Rhipicephalinae</taxon>
        <taxon>Rhipicephalus</taxon>
        <taxon>Boophilus</taxon>
    </lineage>
</organism>
<feature type="region of interest" description="Disordered" evidence="1">
    <location>
        <begin position="88"/>
        <end position="113"/>
    </location>
</feature>
<keyword evidence="3" id="KW-1185">Reference proteome</keyword>